<dbReference type="InterPro" id="IPR036640">
    <property type="entry name" value="ABC1_TM_sf"/>
</dbReference>
<evidence type="ECO:0000256" key="7">
    <source>
        <dbReference type="ARBA" id="ARBA00022989"/>
    </source>
</evidence>
<name>A0AAD4AGV1_9GAMM</name>
<dbReference type="PANTHER" id="PTHR24221">
    <property type="entry name" value="ATP-BINDING CASSETTE SUB-FAMILY B"/>
    <property type="match status" value="1"/>
</dbReference>
<accession>A0AAD4AGV1</accession>
<organism evidence="12 13">
    <name type="scientific">Pseudoalteromonas citrea</name>
    <dbReference type="NCBI Taxonomy" id="43655"/>
    <lineage>
        <taxon>Bacteria</taxon>
        <taxon>Pseudomonadati</taxon>
        <taxon>Pseudomonadota</taxon>
        <taxon>Gammaproteobacteria</taxon>
        <taxon>Alteromonadales</taxon>
        <taxon>Pseudoalteromonadaceae</taxon>
        <taxon>Pseudoalteromonas</taxon>
    </lineage>
</organism>
<proteinExistence type="predicted"/>
<dbReference type="Pfam" id="PF00664">
    <property type="entry name" value="ABC_membrane"/>
    <property type="match status" value="1"/>
</dbReference>
<dbReference type="GO" id="GO:0005524">
    <property type="term" value="F:ATP binding"/>
    <property type="evidence" value="ECO:0007669"/>
    <property type="project" value="UniProtKB-KW"/>
</dbReference>
<gene>
    <name evidence="12" type="ORF">PCIT_a3392</name>
</gene>
<protein>
    <recommendedName>
        <fullName evidence="14">ABC transporter ATP-binding protein</fullName>
    </recommendedName>
</protein>
<keyword evidence="8 9" id="KW-0472">Membrane</keyword>
<dbReference type="InterPro" id="IPR003593">
    <property type="entry name" value="AAA+_ATPase"/>
</dbReference>
<dbReference type="SMART" id="SM00382">
    <property type="entry name" value="AAA"/>
    <property type="match status" value="1"/>
</dbReference>
<evidence type="ECO:0000313" key="13">
    <source>
        <dbReference type="Proteomes" id="UP000016487"/>
    </source>
</evidence>
<comment type="caution">
    <text evidence="12">The sequence shown here is derived from an EMBL/GenBank/DDBJ whole genome shotgun (WGS) entry which is preliminary data.</text>
</comment>
<evidence type="ECO:0000256" key="6">
    <source>
        <dbReference type="ARBA" id="ARBA00022840"/>
    </source>
</evidence>
<dbReference type="InterPro" id="IPR039421">
    <property type="entry name" value="Type_1_exporter"/>
</dbReference>
<keyword evidence="6" id="KW-0067">ATP-binding</keyword>
<dbReference type="GO" id="GO:0140359">
    <property type="term" value="F:ABC-type transporter activity"/>
    <property type="evidence" value="ECO:0007669"/>
    <property type="project" value="InterPro"/>
</dbReference>
<keyword evidence="4 9" id="KW-0812">Transmembrane</keyword>
<keyword evidence="2" id="KW-0813">Transport</keyword>
<reference evidence="12" key="2">
    <citation type="submission" date="2015-03" db="EMBL/GenBank/DDBJ databases">
        <title>Genome sequence of Pseudoalteromonas citrea.</title>
        <authorList>
            <person name="Xie B.-B."/>
            <person name="Rong J.-C."/>
            <person name="Qin Q.-L."/>
            <person name="Zhang Y.-Z."/>
        </authorList>
    </citation>
    <scope>NUCLEOTIDE SEQUENCE</scope>
    <source>
        <strain evidence="12">DSM 8771</strain>
    </source>
</reference>
<evidence type="ECO:0000256" key="5">
    <source>
        <dbReference type="ARBA" id="ARBA00022741"/>
    </source>
</evidence>
<dbReference type="SUPFAM" id="SSF52540">
    <property type="entry name" value="P-loop containing nucleoside triphosphate hydrolases"/>
    <property type="match status" value="1"/>
</dbReference>
<keyword evidence="7 9" id="KW-1133">Transmembrane helix</keyword>
<dbReference type="InterPro" id="IPR003439">
    <property type="entry name" value="ABC_transporter-like_ATP-bd"/>
</dbReference>
<dbReference type="RefSeq" id="WP_010368082.1">
    <property type="nucleotide sequence ID" value="NZ_AHBZ03000022.1"/>
</dbReference>
<dbReference type="InterPro" id="IPR011527">
    <property type="entry name" value="ABC1_TM_dom"/>
</dbReference>
<evidence type="ECO:0000313" key="12">
    <source>
        <dbReference type="EMBL" id="KAF7768875.1"/>
    </source>
</evidence>
<feature type="transmembrane region" description="Helical" evidence="9">
    <location>
        <begin position="61"/>
        <end position="84"/>
    </location>
</feature>
<dbReference type="InterPro" id="IPR017871">
    <property type="entry name" value="ABC_transporter-like_CS"/>
</dbReference>
<feature type="domain" description="ABC transporter" evidence="10">
    <location>
        <begin position="345"/>
        <end position="581"/>
    </location>
</feature>
<evidence type="ECO:0000256" key="3">
    <source>
        <dbReference type="ARBA" id="ARBA00022475"/>
    </source>
</evidence>
<dbReference type="Gene3D" id="1.20.1560.10">
    <property type="entry name" value="ABC transporter type 1, transmembrane domain"/>
    <property type="match status" value="1"/>
</dbReference>
<feature type="domain" description="ABC transmembrane type-1" evidence="11">
    <location>
        <begin position="26"/>
        <end position="308"/>
    </location>
</feature>
<dbReference type="Pfam" id="PF00005">
    <property type="entry name" value="ABC_tran"/>
    <property type="match status" value="1"/>
</dbReference>
<keyword evidence="5" id="KW-0547">Nucleotide-binding</keyword>
<dbReference type="Proteomes" id="UP000016487">
    <property type="component" value="Unassembled WGS sequence"/>
</dbReference>
<evidence type="ECO:0000256" key="8">
    <source>
        <dbReference type="ARBA" id="ARBA00023136"/>
    </source>
</evidence>
<dbReference type="GO" id="GO:0016887">
    <property type="term" value="F:ATP hydrolysis activity"/>
    <property type="evidence" value="ECO:0007669"/>
    <property type="project" value="InterPro"/>
</dbReference>
<dbReference type="EMBL" id="AHBZ03000022">
    <property type="protein sequence ID" value="KAF7768875.1"/>
    <property type="molecule type" value="Genomic_DNA"/>
</dbReference>
<feature type="transmembrane region" description="Helical" evidence="9">
    <location>
        <begin position="26"/>
        <end position="49"/>
    </location>
</feature>
<dbReference type="Gene3D" id="3.40.50.300">
    <property type="entry name" value="P-loop containing nucleotide triphosphate hydrolases"/>
    <property type="match status" value="1"/>
</dbReference>
<evidence type="ECO:0008006" key="14">
    <source>
        <dbReference type="Google" id="ProtNLM"/>
    </source>
</evidence>
<dbReference type="PROSITE" id="PS50893">
    <property type="entry name" value="ABC_TRANSPORTER_2"/>
    <property type="match status" value="1"/>
</dbReference>
<dbReference type="GO" id="GO:0005886">
    <property type="term" value="C:plasma membrane"/>
    <property type="evidence" value="ECO:0007669"/>
    <property type="project" value="UniProtKB-SubCell"/>
</dbReference>
<evidence type="ECO:0000256" key="1">
    <source>
        <dbReference type="ARBA" id="ARBA00004651"/>
    </source>
</evidence>
<feature type="transmembrane region" description="Helical" evidence="9">
    <location>
        <begin position="256"/>
        <end position="275"/>
    </location>
</feature>
<keyword evidence="3" id="KW-1003">Cell membrane</keyword>
<comment type="subcellular location">
    <subcellularLocation>
        <location evidence="1">Cell membrane</location>
        <topology evidence="1">Multi-pass membrane protein</topology>
    </subcellularLocation>
</comment>
<dbReference type="AlphaFoldDB" id="A0AAD4AGV1"/>
<sequence length="610" mass="66073">MFSRLLNLYSFVRLCLWQGKANNTKLILAMIVDVLNSTIKVGGAILIGQEVIVLSAGNGTLAINSFIMAVAAVMAIAINILPIARGYLLSSVRSNTQSSLLERLLRKTYQMKLDEHIAAPTGRFPQLLTAVYSNVEKVIPTLHGELFPAIVDLVAIIAGLFYINFYCGLVAILGLGIYCVSASYNAAKMGQASKFRLSASYGAYGGLLAAIARYKVAHQFGNVEYEVKKAREVLDVQKNAFMGVHRQDVFSGLRNNIIAIATIVLVAGLAVYGFLYTGLNMLEAMLAGYLASILIGPLRSLGKALEQVYVDSIECEKIIDFTTSDSGLEQSSDAQDLKIAAAPSIEFRNISFSYDATKEKKTLNDVSFEVRSGQTVAIVGESGAGKSTLVNLLMRFYAQDTGEVLVNGKDIRTVTAESLRSHISVVSQNPDLFQGSIAENIAYADWSADKGQIEQAAKAGGLDAWLESNDRSLEEQLGGSGDSISGGQKQRVSLARALLKDGEILLLDEATSALDISTEKEIMTRVEAVTKGKTVIVVTHRITNIVGVDWIVYLQEGVVKEQGTFAELLKGKGLFYQQLKTECDKLGIDINKLEVSNKLSEATSQEVLEM</sequence>
<dbReference type="PROSITE" id="PS50929">
    <property type="entry name" value="ABC_TM1F"/>
    <property type="match status" value="1"/>
</dbReference>
<dbReference type="PROSITE" id="PS00211">
    <property type="entry name" value="ABC_TRANSPORTER_1"/>
    <property type="match status" value="1"/>
</dbReference>
<dbReference type="FunFam" id="3.40.50.300:FF:000221">
    <property type="entry name" value="Multidrug ABC transporter ATP-binding protein"/>
    <property type="match status" value="1"/>
</dbReference>
<dbReference type="SUPFAM" id="SSF90123">
    <property type="entry name" value="ABC transporter transmembrane region"/>
    <property type="match status" value="1"/>
</dbReference>
<reference evidence="12" key="1">
    <citation type="journal article" date="2012" name="J. Bacteriol.">
        <title>Genome sequences of type strains of seven species of the marine bacterium Pseudoalteromonas.</title>
        <authorList>
            <person name="Xie B.B."/>
            <person name="Shu Y.L."/>
            <person name="Qin Q.L."/>
            <person name="Rong J.C."/>
            <person name="Zhang X.Y."/>
            <person name="Chen X.L."/>
            <person name="Shi M."/>
            <person name="He H.L."/>
            <person name="Zhou B.C."/>
            <person name="Zhang Y.Z."/>
        </authorList>
    </citation>
    <scope>NUCLEOTIDE SEQUENCE</scope>
    <source>
        <strain evidence="12">DSM 8771</strain>
    </source>
</reference>
<evidence type="ECO:0000259" key="10">
    <source>
        <dbReference type="PROSITE" id="PS50893"/>
    </source>
</evidence>
<evidence type="ECO:0000256" key="2">
    <source>
        <dbReference type="ARBA" id="ARBA00022448"/>
    </source>
</evidence>
<evidence type="ECO:0000256" key="4">
    <source>
        <dbReference type="ARBA" id="ARBA00022692"/>
    </source>
</evidence>
<dbReference type="PANTHER" id="PTHR24221:SF654">
    <property type="entry name" value="ATP-BINDING CASSETTE SUB-FAMILY B MEMBER 6"/>
    <property type="match status" value="1"/>
</dbReference>
<evidence type="ECO:0000256" key="9">
    <source>
        <dbReference type="SAM" id="Phobius"/>
    </source>
</evidence>
<dbReference type="InterPro" id="IPR027417">
    <property type="entry name" value="P-loop_NTPase"/>
</dbReference>
<evidence type="ECO:0000259" key="11">
    <source>
        <dbReference type="PROSITE" id="PS50929"/>
    </source>
</evidence>